<comment type="caution">
    <text evidence="1">The sequence shown here is derived from an EMBL/GenBank/DDBJ whole genome shotgun (WGS) entry which is preliminary data.</text>
</comment>
<dbReference type="EMBL" id="CAAALY010005907">
    <property type="protein sequence ID" value="VEL09267.1"/>
    <property type="molecule type" value="Genomic_DNA"/>
</dbReference>
<evidence type="ECO:0000313" key="1">
    <source>
        <dbReference type="EMBL" id="VEL09267.1"/>
    </source>
</evidence>
<name>A0A448WDU5_9PLAT</name>
<feature type="non-terminal residue" evidence="1">
    <location>
        <position position="1"/>
    </location>
</feature>
<keyword evidence="2" id="KW-1185">Reference proteome</keyword>
<sequence>MAEKENWTAVSTLPPPLINRLIIVANRVVSYGAVGERHCLWMARGSGITLGQIRSKGHNSGVGKRQHFGMGDSEGVTCDGAREVTVPGQLLVVNFGQAMDTPGSLMLAKLMRICLESCLKLDIV</sequence>
<gene>
    <name evidence="1" type="ORF">PXEA_LOCUS2707</name>
</gene>
<evidence type="ECO:0000313" key="2">
    <source>
        <dbReference type="Proteomes" id="UP000784294"/>
    </source>
</evidence>
<accession>A0A448WDU5</accession>
<dbReference type="Proteomes" id="UP000784294">
    <property type="component" value="Unassembled WGS sequence"/>
</dbReference>
<organism evidence="1 2">
    <name type="scientific">Protopolystoma xenopodis</name>
    <dbReference type="NCBI Taxonomy" id="117903"/>
    <lineage>
        <taxon>Eukaryota</taxon>
        <taxon>Metazoa</taxon>
        <taxon>Spiralia</taxon>
        <taxon>Lophotrochozoa</taxon>
        <taxon>Platyhelminthes</taxon>
        <taxon>Monogenea</taxon>
        <taxon>Polyopisthocotylea</taxon>
        <taxon>Polystomatidea</taxon>
        <taxon>Polystomatidae</taxon>
        <taxon>Protopolystoma</taxon>
    </lineage>
</organism>
<reference evidence="1" key="1">
    <citation type="submission" date="2018-11" db="EMBL/GenBank/DDBJ databases">
        <authorList>
            <consortium name="Pathogen Informatics"/>
        </authorList>
    </citation>
    <scope>NUCLEOTIDE SEQUENCE</scope>
</reference>
<protein>
    <submittedName>
        <fullName evidence="1">Uncharacterized protein</fullName>
    </submittedName>
</protein>
<dbReference type="AlphaFoldDB" id="A0A448WDU5"/>
<proteinExistence type="predicted"/>